<sequence length="384" mass="41340">WPAMMSSGRCTSSSSRFPLPATSSRSLTWRRSSRLAARSAQSSPRRSTLPPSARPSTVPTTLAVELRIPRPRRRSRSPSCPSLTLGSRRASRTPRALRVNAEDQRSYGEVFNSFHELEPDYVEHYRTALGRRVWLVGPVAPAGGDMGATKGATSELSSDGAGCLRWLDTKPAGSVVYVSFGTLSSFSPAELRELARGLDLSGKNFVWVISHAGAGADADTDAQPEWMPEGFAELTAPPGGRGFIIRGWAPQTLILSHPALGAFLTHCGWNPTLEAVSAGVPMVTWPRFGDQFFNEKLVVEVLQVGASVGACDYASFMETHHGVVRAEVVTESIGTVMGDGEEGEAIRSKARELGVKARRAVGNAGSSYGDVGRLMEELIARRRT</sequence>
<protein>
    <recommendedName>
        <fullName evidence="7">Glycosyltransferase</fullName>
    </recommendedName>
</protein>
<feature type="compositionally biased region" description="Low complexity" evidence="4">
    <location>
        <begin position="1"/>
        <end position="48"/>
    </location>
</feature>
<dbReference type="SUPFAM" id="SSF53756">
    <property type="entry name" value="UDP-Glycosyltransferase/glycogen phosphorylase"/>
    <property type="match status" value="1"/>
</dbReference>
<evidence type="ECO:0008006" key="7">
    <source>
        <dbReference type="Google" id="ProtNLM"/>
    </source>
</evidence>
<dbReference type="CDD" id="cd03784">
    <property type="entry name" value="GT1_Gtf-like"/>
    <property type="match status" value="1"/>
</dbReference>
<reference evidence="6" key="1">
    <citation type="journal article" date="2014" name="Science">
        <title>Ancient hybridizations among the ancestral genomes of bread wheat.</title>
        <authorList>
            <consortium name="International Wheat Genome Sequencing Consortium,"/>
            <person name="Marcussen T."/>
            <person name="Sandve S.R."/>
            <person name="Heier L."/>
            <person name="Spannagl M."/>
            <person name="Pfeifer M."/>
            <person name="Jakobsen K.S."/>
            <person name="Wulff B.B."/>
            <person name="Steuernagel B."/>
            <person name="Mayer K.F."/>
            <person name="Olsen O.A."/>
        </authorList>
    </citation>
    <scope>NUCLEOTIDE SEQUENCE [LARGE SCALE GENOMIC DNA]</scope>
    <source>
        <strain evidence="6">cv. AL8/78</strain>
    </source>
</reference>
<dbReference type="AlphaFoldDB" id="A0A453R378"/>
<dbReference type="GO" id="GO:0035251">
    <property type="term" value="F:UDP-glucosyltransferase activity"/>
    <property type="evidence" value="ECO:0007669"/>
    <property type="project" value="TreeGrafter"/>
</dbReference>
<evidence type="ECO:0000256" key="1">
    <source>
        <dbReference type="ARBA" id="ARBA00009995"/>
    </source>
</evidence>
<name>A0A453R378_AEGTS</name>
<dbReference type="PANTHER" id="PTHR48047">
    <property type="entry name" value="GLYCOSYLTRANSFERASE"/>
    <property type="match status" value="1"/>
</dbReference>
<dbReference type="EnsemblPlants" id="AET7Gv20442600.2">
    <property type="protein sequence ID" value="AET7Gv20442600.2"/>
    <property type="gene ID" value="AET7Gv20442600"/>
</dbReference>
<accession>A0A453R378</accession>
<evidence type="ECO:0000256" key="4">
    <source>
        <dbReference type="SAM" id="MobiDB-lite"/>
    </source>
</evidence>
<evidence type="ECO:0000313" key="5">
    <source>
        <dbReference type="EnsemblPlants" id="AET7Gv20442600.2"/>
    </source>
</evidence>
<evidence type="ECO:0000256" key="3">
    <source>
        <dbReference type="ARBA" id="ARBA00022679"/>
    </source>
</evidence>
<dbReference type="InterPro" id="IPR002213">
    <property type="entry name" value="UDP_glucos_trans"/>
</dbReference>
<feature type="region of interest" description="Disordered" evidence="4">
    <location>
        <begin position="1"/>
        <end position="95"/>
    </location>
</feature>
<comment type="similarity">
    <text evidence="1">Belongs to the UDP-glycosyltransferase family.</text>
</comment>
<dbReference type="Proteomes" id="UP000015105">
    <property type="component" value="Chromosome 7D"/>
</dbReference>
<dbReference type="Gramene" id="AET7Gv20442600.2">
    <property type="protein sequence ID" value="AET7Gv20442600.2"/>
    <property type="gene ID" value="AET7Gv20442600"/>
</dbReference>
<organism evidence="5 6">
    <name type="scientific">Aegilops tauschii subsp. strangulata</name>
    <name type="common">Goatgrass</name>
    <dbReference type="NCBI Taxonomy" id="200361"/>
    <lineage>
        <taxon>Eukaryota</taxon>
        <taxon>Viridiplantae</taxon>
        <taxon>Streptophyta</taxon>
        <taxon>Embryophyta</taxon>
        <taxon>Tracheophyta</taxon>
        <taxon>Spermatophyta</taxon>
        <taxon>Magnoliopsida</taxon>
        <taxon>Liliopsida</taxon>
        <taxon>Poales</taxon>
        <taxon>Poaceae</taxon>
        <taxon>BOP clade</taxon>
        <taxon>Pooideae</taxon>
        <taxon>Triticodae</taxon>
        <taxon>Triticeae</taxon>
        <taxon>Triticinae</taxon>
        <taxon>Aegilops</taxon>
    </lineage>
</organism>
<evidence type="ECO:0000256" key="2">
    <source>
        <dbReference type="ARBA" id="ARBA00022676"/>
    </source>
</evidence>
<dbReference type="PANTHER" id="PTHR48047:SF45">
    <property type="entry name" value="SCOPOLETIN GLUCOSYLTRANSFERASE-LIKE"/>
    <property type="match status" value="1"/>
</dbReference>
<dbReference type="Pfam" id="PF00201">
    <property type="entry name" value="UDPGT"/>
    <property type="match status" value="1"/>
</dbReference>
<reference evidence="6" key="2">
    <citation type="journal article" date="2017" name="Nat. Plants">
        <title>The Aegilops tauschii genome reveals multiple impacts of transposons.</title>
        <authorList>
            <person name="Zhao G."/>
            <person name="Zou C."/>
            <person name="Li K."/>
            <person name="Wang K."/>
            <person name="Li T."/>
            <person name="Gao L."/>
            <person name="Zhang X."/>
            <person name="Wang H."/>
            <person name="Yang Z."/>
            <person name="Liu X."/>
            <person name="Jiang W."/>
            <person name="Mao L."/>
            <person name="Kong X."/>
            <person name="Jiao Y."/>
            <person name="Jia J."/>
        </authorList>
    </citation>
    <scope>NUCLEOTIDE SEQUENCE [LARGE SCALE GENOMIC DNA]</scope>
    <source>
        <strain evidence="6">cv. AL8/78</strain>
    </source>
</reference>
<reference evidence="5" key="4">
    <citation type="submission" date="2019-03" db="UniProtKB">
        <authorList>
            <consortium name="EnsemblPlants"/>
        </authorList>
    </citation>
    <scope>IDENTIFICATION</scope>
</reference>
<keyword evidence="2" id="KW-0328">Glycosyltransferase</keyword>
<dbReference type="FunFam" id="3.40.50.2000:FF:000063">
    <property type="entry name" value="Glycosyltransferase"/>
    <property type="match status" value="1"/>
</dbReference>
<dbReference type="Gene3D" id="3.40.50.2000">
    <property type="entry name" value="Glycogen Phosphorylase B"/>
    <property type="match status" value="2"/>
</dbReference>
<keyword evidence="6" id="KW-1185">Reference proteome</keyword>
<keyword evidence="3" id="KW-0808">Transferase</keyword>
<evidence type="ECO:0000313" key="6">
    <source>
        <dbReference type="Proteomes" id="UP000015105"/>
    </source>
</evidence>
<proteinExistence type="inferred from homology"/>
<reference evidence="5" key="3">
    <citation type="journal article" date="2017" name="Nature">
        <title>Genome sequence of the progenitor of the wheat D genome Aegilops tauschii.</title>
        <authorList>
            <person name="Luo M.C."/>
            <person name="Gu Y.Q."/>
            <person name="Puiu D."/>
            <person name="Wang H."/>
            <person name="Twardziok S.O."/>
            <person name="Deal K.R."/>
            <person name="Huo N."/>
            <person name="Zhu T."/>
            <person name="Wang L."/>
            <person name="Wang Y."/>
            <person name="McGuire P.E."/>
            <person name="Liu S."/>
            <person name="Long H."/>
            <person name="Ramasamy R.K."/>
            <person name="Rodriguez J.C."/>
            <person name="Van S.L."/>
            <person name="Yuan L."/>
            <person name="Wang Z."/>
            <person name="Xia Z."/>
            <person name="Xiao L."/>
            <person name="Anderson O.D."/>
            <person name="Ouyang S."/>
            <person name="Liang Y."/>
            <person name="Zimin A.V."/>
            <person name="Pertea G."/>
            <person name="Qi P."/>
            <person name="Bennetzen J.L."/>
            <person name="Dai X."/>
            <person name="Dawson M.W."/>
            <person name="Muller H.G."/>
            <person name="Kugler K."/>
            <person name="Rivarola-Duarte L."/>
            <person name="Spannagl M."/>
            <person name="Mayer K.F.X."/>
            <person name="Lu F.H."/>
            <person name="Bevan M.W."/>
            <person name="Leroy P."/>
            <person name="Li P."/>
            <person name="You F.M."/>
            <person name="Sun Q."/>
            <person name="Liu Z."/>
            <person name="Lyons E."/>
            <person name="Wicker T."/>
            <person name="Salzberg S.L."/>
            <person name="Devos K.M."/>
            <person name="Dvorak J."/>
        </authorList>
    </citation>
    <scope>NUCLEOTIDE SEQUENCE [LARGE SCALE GENOMIC DNA]</scope>
    <source>
        <strain evidence="5">cv. AL8/78</strain>
    </source>
</reference>
<reference evidence="5" key="5">
    <citation type="journal article" date="2021" name="G3 (Bethesda)">
        <title>Aegilops tauschii genome assembly Aet v5.0 features greater sequence contiguity and improved annotation.</title>
        <authorList>
            <person name="Wang L."/>
            <person name="Zhu T."/>
            <person name="Rodriguez J.C."/>
            <person name="Deal K.R."/>
            <person name="Dubcovsky J."/>
            <person name="McGuire P.E."/>
            <person name="Lux T."/>
            <person name="Spannagl M."/>
            <person name="Mayer K.F.X."/>
            <person name="Baldrich P."/>
            <person name="Meyers B.C."/>
            <person name="Huo N."/>
            <person name="Gu Y.Q."/>
            <person name="Zhou H."/>
            <person name="Devos K.M."/>
            <person name="Bennetzen J.L."/>
            <person name="Unver T."/>
            <person name="Budak H."/>
            <person name="Gulick P.J."/>
            <person name="Galiba G."/>
            <person name="Kalapos B."/>
            <person name="Nelson D.R."/>
            <person name="Li P."/>
            <person name="You F.M."/>
            <person name="Luo M.C."/>
            <person name="Dvorak J."/>
        </authorList>
    </citation>
    <scope>NUCLEOTIDE SEQUENCE [LARGE SCALE GENOMIC DNA]</scope>
    <source>
        <strain evidence="5">cv. AL8/78</strain>
    </source>
</reference>